<dbReference type="GO" id="GO:0005737">
    <property type="term" value="C:cytoplasm"/>
    <property type="evidence" value="ECO:0007669"/>
    <property type="project" value="TreeGrafter"/>
</dbReference>
<dbReference type="PROSITE" id="PS51352">
    <property type="entry name" value="THIOREDOXIN_2"/>
    <property type="match status" value="1"/>
</dbReference>
<evidence type="ECO:0000313" key="6">
    <source>
        <dbReference type="EMBL" id="MQQ10661.1"/>
    </source>
</evidence>
<keyword evidence="2 4" id="KW-0560">Oxidoreductase</keyword>
<dbReference type="InterPro" id="IPR013740">
    <property type="entry name" value="Redoxin"/>
</dbReference>
<dbReference type="GO" id="GO:0045454">
    <property type="term" value="P:cell redox homeostasis"/>
    <property type="evidence" value="ECO:0007669"/>
    <property type="project" value="TreeGrafter"/>
</dbReference>
<dbReference type="EC" id="1.11.1.27" evidence="4"/>
<comment type="caution">
    <text evidence="6">The sequence shown here is derived from an EMBL/GenBank/DDBJ whole genome shotgun (WGS) entry which is preliminary data.</text>
</comment>
<name>A0A843YIK0_9RHOB</name>
<dbReference type="Pfam" id="PF08534">
    <property type="entry name" value="Redoxin"/>
    <property type="match status" value="1"/>
</dbReference>
<sequence length="174" mass="19296">MPAKTLPQVTFHTRVRVAAGIEANPFAWKDLTTDDIFAGRRIILVAVPGAFTPACSNSHLPGYERDFVKYRELGVDAVYCTAVNDAFVMFQWAKSLKVDQVQMLPDGNADFAAKMGMCVRRDAQGMGDRSWRYSLYADDGKIMALFSEPGFKDNPDGVPVSISSSENMLRFLTN</sequence>
<feature type="active site" description="Cysteine sulfenic acid (-SOH) intermediate" evidence="3">
    <location>
        <position position="55"/>
    </location>
</feature>
<dbReference type="GO" id="GO:0034599">
    <property type="term" value="P:cellular response to oxidative stress"/>
    <property type="evidence" value="ECO:0007669"/>
    <property type="project" value="InterPro"/>
</dbReference>
<dbReference type="PANTHER" id="PTHR10430">
    <property type="entry name" value="PEROXIREDOXIN"/>
    <property type="match status" value="1"/>
</dbReference>
<dbReference type="Proteomes" id="UP000444174">
    <property type="component" value="Unassembled WGS sequence"/>
</dbReference>
<dbReference type="AlphaFoldDB" id="A0A843YIK0"/>
<evidence type="ECO:0000256" key="2">
    <source>
        <dbReference type="ARBA" id="ARBA00023002"/>
    </source>
</evidence>
<organism evidence="6 7">
    <name type="scientific">Tritonibacter litoralis</name>
    <dbReference type="NCBI Taxonomy" id="2662264"/>
    <lineage>
        <taxon>Bacteria</taxon>
        <taxon>Pseudomonadati</taxon>
        <taxon>Pseudomonadota</taxon>
        <taxon>Alphaproteobacteria</taxon>
        <taxon>Rhodobacterales</taxon>
        <taxon>Paracoccaceae</taxon>
        <taxon>Tritonibacter</taxon>
    </lineage>
</organism>
<keyword evidence="7" id="KW-1185">Reference proteome</keyword>
<keyword evidence="1 4" id="KW-0575">Peroxidase</keyword>
<dbReference type="EMBL" id="WIBF01000020">
    <property type="protein sequence ID" value="MQQ10661.1"/>
    <property type="molecule type" value="Genomic_DNA"/>
</dbReference>
<proteinExistence type="inferred from homology"/>
<comment type="catalytic activity">
    <reaction evidence="4">
        <text>a hydroperoxide + 2 glutathione = an alcohol + glutathione disulfide + H2O</text>
        <dbReference type="Rhea" id="RHEA:62632"/>
        <dbReference type="ChEBI" id="CHEBI:15377"/>
        <dbReference type="ChEBI" id="CHEBI:30879"/>
        <dbReference type="ChEBI" id="CHEBI:35924"/>
        <dbReference type="ChEBI" id="CHEBI:57925"/>
        <dbReference type="ChEBI" id="CHEBI:58297"/>
        <dbReference type="EC" id="1.11.1.27"/>
    </reaction>
</comment>
<dbReference type="Gene3D" id="3.40.30.10">
    <property type="entry name" value="Glutaredoxin"/>
    <property type="match status" value="1"/>
</dbReference>
<dbReference type="InterPro" id="IPR037944">
    <property type="entry name" value="PRX5-like"/>
</dbReference>
<dbReference type="InterPro" id="IPR036249">
    <property type="entry name" value="Thioredoxin-like_sf"/>
</dbReference>
<evidence type="ECO:0000256" key="4">
    <source>
        <dbReference type="RuleBase" id="RU366011"/>
    </source>
</evidence>
<comment type="similarity">
    <text evidence="4">Belongs to the peroxiredoxin family. Prx5 subfamily.</text>
</comment>
<comment type="function">
    <text evidence="4">Thiol-specific peroxidase that catalyzes the reduction of hydrogen peroxide and organic hydroperoxides to water and alcohols, respectively. Plays a role in cell protection against oxidative stress by detoxifying peroxides.</text>
</comment>
<keyword evidence="4" id="KW-0049">Antioxidant</keyword>
<dbReference type="GO" id="GO:0008379">
    <property type="term" value="F:thioredoxin peroxidase activity"/>
    <property type="evidence" value="ECO:0007669"/>
    <property type="project" value="InterPro"/>
</dbReference>
<feature type="domain" description="Thioredoxin" evidence="5">
    <location>
        <begin position="1"/>
        <end position="174"/>
    </location>
</feature>
<protein>
    <recommendedName>
        <fullName evidence="4">Glutathione-dependent peroxiredoxin</fullName>
        <ecNumber evidence="4">1.11.1.27</ecNumber>
    </recommendedName>
</protein>
<dbReference type="InterPro" id="IPR013766">
    <property type="entry name" value="Thioredoxin_domain"/>
</dbReference>
<evidence type="ECO:0000256" key="3">
    <source>
        <dbReference type="PIRSR" id="PIRSR637944-1"/>
    </source>
</evidence>
<gene>
    <name evidence="6" type="ORF">GFB49_19590</name>
</gene>
<dbReference type="CDD" id="cd03013">
    <property type="entry name" value="PRX5_like"/>
    <property type="match status" value="1"/>
</dbReference>
<evidence type="ECO:0000313" key="7">
    <source>
        <dbReference type="Proteomes" id="UP000444174"/>
    </source>
</evidence>
<evidence type="ECO:0000256" key="1">
    <source>
        <dbReference type="ARBA" id="ARBA00022559"/>
    </source>
</evidence>
<reference evidence="6 7" key="1">
    <citation type="submission" date="2019-10" db="EMBL/GenBank/DDBJ databases">
        <title>Epibacterium sp. nov., isolated from seawater.</title>
        <authorList>
            <person name="Zhang X."/>
            <person name="Li N."/>
        </authorList>
    </citation>
    <scope>NUCLEOTIDE SEQUENCE [LARGE SCALE GENOMIC DNA]</scope>
    <source>
        <strain evidence="6 7">SM1979</strain>
    </source>
</reference>
<evidence type="ECO:0000259" key="5">
    <source>
        <dbReference type="PROSITE" id="PS51352"/>
    </source>
</evidence>
<accession>A0A843YIK0</accession>
<dbReference type="GO" id="GO:0042744">
    <property type="term" value="P:hydrogen peroxide catabolic process"/>
    <property type="evidence" value="ECO:0007669"/>
    <property type="project" value="TreeGrafter"/>
</dbReference>
<dbReference type="SUPFAM" id="SSF52833">
    <property type="entry name" value="Thioredoxin-like"/>
    <property type="match status" value="1"/>
</dbReference>
<dbReference type="PANTHER" id="PTHR10430:SF16">
    <property type="entry name" value="PEROXIREDOXIN-5, MITOCHONDRIAL"/>
    <property type="match status" value="1"/>
</dbReference>
<keyword evidence="4" id="KW-0676">Redox-active center</keyword>
<dbReference type="RefSeq" id="WP_153217825.1">
    <property type="nucleotide sequence ID" value="NZ_WIBF01000020.1"/>
</dbReference>